<evidence type="ECO:0000256" key="1">
    <source>
        <dbReference type="SAM" id="Phobius"/>
    </source>
</evidence>
<gene>
    <name evidence="2" type="ORF">BCO_0900056</name>
</gene>
<proteinExistence type="predicted"/>
<geneLocation type="plasmid" evidence="2">
    <name>unnamed</name>
</geneLocation>
<dbReference type="RefSeq" id="WP_025408560.1">
    <property type="nucleotide sequence ID" value="NZ_CP005747.1"/>
</dbReference>
<accession>W5SWF8</accession>
<evidence type="ECO:0008006" key="3">
    <source>
        <dbReference type="Google" id="ProtNLM"/>
    </source>
</evidence>
<keyword evidence="1" id="KW-0472">Membrane</keyword>
<keyword evidence="1" id="KW-0812">Transmembrane</keyword>
<evidence type="ECO:0000313" key="2">
    <source>
        <dbReference type="EMBL" id="AHH11222.1"/>
    </source>
</evidence>
<dbReference type="HOGENOM" id="CLU_1438518_0_0_12"/>
<organism evidence="2">
    <name type="scientific">Borrelia coriaceae ATCC 43381</name>
    <dbReference type="NCBI Taxonomy" id="1408429"/>
    <lineage>
        <taxon>Bacteria</taxon>
        <taxon>Pseudomonadati</taxon>
        <taxon>Spirochaetota</taxon>
        <taxon>Spirochaetia</taxon>
        <taxon>Spirochaetales</taxon>
        <taxon>Borreliaceae</taxon>
        <taxon>Borrelia</taxon>
    </lineage>
</organism>
<protein>
    <recommendedName>
        <fullName evidence="3">BDR-repeat family protein</fullName>
    </recommendedName>
</protein>
<dbReference type="EMBL" id="CP005747">
    <property type="protein sequence ID" value="AHH11222.1"/>
    <property type="molecule type" value="Genomic_DNA"/>
</dbReference>
<name>W5SWF8_9SPIR</name>
<keyword evidence="2" id="KW-0614">Plasmid</keyword>
<sequence length="188" mass="21800">MQIVKVKHLPSITYKQVLDELLRLGMKSDISSYLTNIYKTTLNADDIKSLEDKLIARLKELEYSINKNIELSDVKSVESEKRFNDKLEAIDKCFSDRLNNTTPPELSKYIKSVDERLIKSEERFNDKLERTRDEIFSKFDVLLSKFDLTVKFGMWIFGIMVAILSPVMLPPIIQFITLVISKIANIFA</sequence>
<feature type="transmembrane region" description="Helical" evidence="1">
    <location>
        <begin position="152"/>
        <end position="180"/>
    </location>
</feature>
<reference evidence="2" key="1">
    <citation type="submission" date="2013-04" db="EMBL/GenBank/DDBJ databases">
        <title>Comparative Genomics of Relapsing Fever Spirochetes.</title>
        <authorList>
            <person name="Schwan T.G."/>
            <person name="Raffel S.J."/>
            <person name="Porcella S.F."/>
            <person name="Martens C.A."/>
            <person name="Bruno D.P."/>
            <person name="Ricklefs S.M."/>
            <person name="Barbian K.B."/>
        </authorList>
    </citation>
    <scope>NUCLEOTIDE SEQUENCE</scope>
    <source>
        <strain evidence="2">Co53</strain>
        <plasmid evidence="2">unnamed</plasmid>
    </source>
</reference>
<keyword evidence="1" id="KW-1133">Transmembrane helix</keyword>
<dbReference type="AlphaFoldDB" id="W5SWF8"/>